<gene>
    <name evidence="1" type="ORF">ACFQS9_10185</name>
</gene>
<organism evidence="1 2">
    <name type="scientific">Rhodococcus daqingensis</name>
    <dbReference type="NCBI Taxonomy" id="2479363"/>
    <lineage>
        <taxon>Bacteria</taxon>
        <taxon>Bacillati</taxon>
        <taxon>Actinomycetota</taxon>
        <taxon>Actinomycetes</taxon>
        <taxon>Mycobacteriales</taxon>
        <taxon>Nocardiaceae</taxon>
        <taxon>Rhodococcus</taxon>
    </lineage>
</organism>
<accession>A0ABW2RWR6</accession>
<name>A0ABW2RWR6_9NOCA</name>
<comment type="caution">
    <text evidence="1">The sequence shown here is derived from an EMBL/GenBank/DDBJ whole genome shotgun (WGS) entry which is preliminary data.</text>
</comment>
<evidence type="ECO:0000313" key="1">
    <source>
        <dbReference type="EMBL" id="MFC7448256.1"/>
    </source>
</evidence>
<sequence>MRTLVAATLLSLTLAGCSDGDSPDPVTVASTPAVTTQAPIVAVPSPAPPPVNDPDADPGTLFTADPTIVDAHPTPFESYTVVGEAGDRVAVHFTTGTPECFGADASVTESASAVTIALRTGTRAEAVGKACIMIAVQGTLEVQLAAPLGDRRVISG</sequence>
<protein>
    <recommendedName>
        <fullName evidence="3">Lipoprotein</fullName>
    </recommendedName>
</protein>
<dbReference type="PROSITE" id="PS51257">
    <property type="entry name" value="PROKAR_LIPOPROTEIN"/>
    <property type="match status" value="1"/>
</dbReference>
<dbReference type="EMBL" id="JBHTCS010000011">
    <property type="protein sequence ID" value="MFC7448256.1"/>
    <property type="molecule type" value="Genomic_DNA"/>
</dbReference>
<reference evidence="2" key="1">
    <citation type="journal article" date="2019" name="Int. J. Syst. Evol. Microbiol.">
        <title>The Global Catalogue of Microorganisms (GCM) 10K type strain sequencing project: providing services to taxonomists for standard genome sequencing and annotation.</title>
        <authorList>
            <consortium name="The Broad Institute Genomics Platform"/>
            <consortium name="The Broad Institute Genome Sequencing Center for Infectious Disease"/>
            <person name="Wu L."/>
            <person name="Ma J."/>
        </authorList>
    </citation>
    <scope>NUCLEOTIDE SEQUENCE [LARGE SCALE GENOMIC DNA]</scope>
    <source>
        <strain evidence="2">ICMP 19430</strain>
    </source>
</reference>
<keyword evidence="2" id="KW-1185">Reference proteome</keyword>
<evidence type="ECO:0000313" key="2">
    <source>
        <dbReference type="Proteomes" id="UP001596484"/>
    </source>
</evidence>
<proteinExistence type="predicted"/>
<evidence type="ECO:0008006" key="3">
    <source>
        <dbReference type="Google" id="ProtNLM"/>
    </source>
</evidence>
<dbReference type="RefSeq" id="WP_378404114.1">
    <property type="nucleotide sequence ID" value="NZ_JBHTCS010000011.1"/>
</dbReference>
<dbReference type="Proteomes" id="UP001596484">
    <property type="component" value="Unassembled WGS sequence"/>
</dbReference>